<keyword evidence="6" id="KW-1185">Reference proteome</keyword>
<keyword evidence="1" id="KW-0430">Lectin</keyword>
<dbReference type="EMBL" id="JAVFWL010000002">
    <property type="protein sequence ID" value="KAK6738894.1"/>
    <property type="molecule type" value="Genomic_DNA"/>
</dbReference>
<dbReference type="SMART" id="SM00034">
    <property type="entry name" value="CLECT"/>
    <property type="match status" value="1"/>
</dbReference>
<dbReference type="PANTHER" id="PTHR46490">
    <property type="entry name" value="C-TYPE LECTIN DOMAIN FAMILY 12 MEMBER A-RELATED"/>
    <property type="match status" value="1"/>
</dbReference>
<evidence type="ECO:0000256" key="2">
    <source>
        <dbReference type="ARBA" id="ARBA00023157"/>
    </source>
</evidence>
<dbReference type="InterPro" id="IPR016186">
    <property type="entry name" value="C-type_lectin-like/link_sf"/>
</dbReference>
<evidence type="ECO:0000313" key="6">
    <source>
        <dbReference type="Proteomes" id="UP001303046"/>
    </source>
</evidence>
<evidence type="ECO:0000256" key="1">
    <source>
        <dbReference type="ARBA" id="ARBA00022734"/>
    </source>
</evidence>
<name>A0ABR1CKI9_NECAM</name>
<accession>A0ABR1CKI9</accession>
<gene>
    <name evidence="5" type="primary">Necator_chrII.g8579</name>
    <name evidence="5" type="ORF">RB195_020784</name>
</gene>
<comment type="caution">
    <text evidence="5">The sequence shown here is derived from an EMBL/GenBank/DDBJ whole genome shotgun (WGS) entry which is preliminary data.</text>
</comment>
<dbReference type="PROSITE" id="PS50041">
    <property type="entry name" value="C_TYPE_LECTIN_2"/>
    <property type="match status" value="1"/>
</dbReference>
<keyword evidence="3" id="KW-0325">Glycoprotein</keyword>
<proteinExistence type="predicted"/>
<dbReference type="PANTHER" id="PTHR46490:SF6">
    <property type="entry name" value="ASIALOGLYCOPROTEIN RECEPTOR 1-LIKE-RELATED"/>
    <property type="match status" value="1"/>
</dbReference>
<evidence type="ECO:0000313" key="5">
    <source>
        <dbReference type="EMBL" id="KAK6738894.1"/>
    </source>
</evidence>
<dbReference type="InterPro" id="IPR052309">
    <property type="entry name" value="C-type_Lectin_Domain_Fam1"/>
</dbReference>
<dbReference type="Pfam" id="PF00059">
    <property type="entry name" value="Lectin_C"/>
    <property type="match status" value="1"/>
</dbReference>
<evidence type="ECO:0000256" key="3">
    <source>
        <dbReference type="ARBA" id="ARBA00023180"/>
    </source>
</evidence>
<dbReference type="Proteomes" id="UP001303046">
    <property type="component" value="Unassembled WGS sequence"/>
</dbReference>
<sequence>MRPYKRVHHGPRNKSGIMLSKIVFIAFILGLTVSLPTKRDSSHKLLRCQDGWMRYHDSCYYMELKKMDFTRAEISCAERGAKLFVADTVEEWLEVMMHSPLNYWTWVGLRYEDEVKEAKWRTEADGLEVSKLDWLSSPRSAENNGMNTVARCVGHYNCEVGNSYTFYYSCGMEFYSICEKNATLVEKRADEV</sequence>
<dbReference type="InterPro" id="IPR001304">
    <property type="entry name" value="C-type_lectin-like"/>
</dbReference>
<organism evidence="5 6">
    <name type="scientific">Necator americanus</name>
    <name type="common">Human hookworm</name>
    <dbReference type="NCBI Taxonomy" id="51031"/>
    <lineage>
        <taxon>Eukaryota</taxon>
        <taxon>Metazoa</taxon>
        <taxon>Ecdysozoa</taxon>
        <taxon>Nematoda</taxon>
        <taxon>Chromadorea</taxon>
        <taxon>Rhabditida</taxon>
        <taxon>Rhabditina</taxon>
        <taxon>Rhabditomorpha</taxon>
        <taxon>Strongyloidea</taxon>
        <taxon>Ancylostomatidae</taxon>
        <taxon>Bunostominae</taxon>
        <taxon>Necator</taxon>
    </lineage>
</organism>
<evidence type="ECO:0000259" key="4">
    <source>
        <dbReference type="PROSITE" id="PS50041"/>
    </source>
</evidence>
<dbReference type="Gene3D" id="3.10.100.10">
    <property type="entry name" value="Mannose-Binding Protein A, subunit A"/>
    <property type="match status" value="1"/>
</dbReference>
<dbReference type="SUPFAM" id="SSF56436">
    <property type="entry name" value="C-type lectin-like"/>
    <property type="match status" value="1"/>
</dbReference>
<feature type="domain" description="C-type lectin" evidence="4">
    <location>
        <begin position="55"/>
        <end position="179"/>
    </location>
</feature>
<keyword evidence="2" id="KW-1015">Disulfide bond</keyword>
<protein>
    <recommendedName>
        <fullName evidence="4">C-type lectin domain-containing protein</fullName>
    </recommendedName>
</protein>
<reference evidence="5 6" key="1">
    <citation type="submission" date="2023-08" db="EMBL/GenBank/DDBJ databases">
        <title>A Necator americanus chromosomal reference genome.</title>
        <authorList>
            <person name="Ilik V."/>
            <person name="Petrzelkova K.J."/>
            <person name="Pardy F."/>
            <person name="Fuh T."/>
            <person name="Niatou-Singa F.S."/>
            <person name="Gouil Q."/>
            <person name="Baker L."/>
            <person name="Ritchie M.E."/>
            <person name="Jex A.R."/>
            <person name="Gazzola D."/>
            <person name="Li H."/>
            <person name="Toshio Fujiwara R."/>
            <person name="Zhan B."/>
            <person name="Aroian R.V."/>
            <person name="Pafco B."/>
            <person name="Schwarz E.M."/>
        </authorList>
    </citation>
    <scope>NUCLEOTIDE SEQUENCE [LARGE SCALE GENOMIC DNA]</scope>
    <source>
        <strain evidence="5 6">Aroian</strain>
        <tissue evidence="5">Whole animal</tissue>
    </source>
</reference>
<dbReference type="InterPro" id="IPR016187">
    <property type="entry name" value="CTDL_fold"/>
</dbReference>